<dbReference type="Pfam" id="PF00355">
    <property type="entry name" value="Rieske"/>
    <property type="match status" value="1"/>
</dbReference>
<evidence type="ECO:0000256" key="3">
    <source>
        <dbReference type="ARBA" id="ARBA00023002"/>
    </source>
</evidence>
<keyword evidence="2" id="KW-0479">Metal-binding</keyword>
<gene>
    <name evidence="6" type="ordered locus">Francci3_0333</name>
</gene>
<evidence type="ECO:0000256" key="1">
    <source>
        <dbReference type="ARBA" id="ARBA00022714"/>
    </source>
</evidence>
<name>Q2JG72_FRACC</name>
<dbReference type="eggNOG" id="COG2146">
    <property type="taxonomic scope" value="Bacteria"/>
</dbReference>
<evidence type="ECO:0000256" key="2">
    <source>
        <dbReference type="ARBA" id="ARBA00022723"/>
    </source>
</evidence>
<dbReference type="HOGENOM" id="CLU_065805_0_0_11"/>
<organism evidence="6 7">
    <name type="scientific">Frankia casuarinae (strain DSM 45818 / CECT 9043 / HFP020203 / CcI3)</name>
    <dbReference type="NCBI Taxonomy" id="106370"/>
    <lineage>
        <taxon>Bacteria</taxon>
        <taxon>Bacillati</taxon>
        <taxon>Actinomycetota</taxon>
        <taxon>Actinomycetes</taxon>
        <taxon>Frankiales</taxon>
        <taxon>Frankiaceae</taxon>
        <taxon>Frankia</taxon>
    </lineage>
</organism>
<dbReference type="InterPro" id="IPR050584">
    <property type="entry name" value="Cholesterol_7-desaturase"/>
</dbReference>
<dbReference type="Gene3D" id="2.102.10.10">
    <property type="entry name" value="Rieske [2Fe-2S] iron-sulphur domain"/>
    <property type="match status" value="1"/>
</dbReference>
<keyword evidence="7" id="KW-1185">Reference proteome</keyword>
<accession>Q2JG72</accession>
<evidence type="ECO:0000313" key="6">
    <source>
        <dbReference type="EMBL" id="ABD09720.1"/>
    </source>
</evidence>
<dbReference type="PANTHER" id="PTHR21266">
    <property type="entry name" value="IRON-SULFUR DOMAIN CONTAINING PROTEIN"/>
    <property type="match status" value="1"/>
</dbReference>
<dbReference type="Pfam" id="PF09990">
    <property type="entry name" value="DUF2231"/>
    <property type="match status" value="1"/>
</dbReference>
<dbReference type="InterPro" id="IPR036922">
    <property type="entry name" value="Rieske_2Fe-2S_sf"/>
</dbReference>
<keyword evidence="5" id="KW-0411">Iron-sulfur</keyword>
<sequence>MVRIPHNVLVRPAERLERAEALDPVAVKIRDMVRRSLHDGTIRDTLHGVPLGHPLHPALAALPIGTWISAGIVDLLAGRHEGSERAARVLIATGLLAAVSAAASGLADYSELHERQLRVGVAHAATNSLAACCYAASLGIRWRGNGRLGRRLALLGLATASTSAYLGGHLAYRQASGANHTEEVPHLLPPGWHPLALLDELADGRPEARLLRDVPVVLLRKGDHVDVLAGRCSHLSGPLHKGEIIRRDGFTCLRCPWHGSTFRVTDGAVVHGPATAPQPRFDVWISDGEVRVRLPGAG</sequence>
<dbReference type="GO" id="GO:0051537">
    <property type="term" value="F:2 iron, 2 sulfur cluster binding"/>
    <property type="evidence" value="ECO:0007669"/>
    <property type="project" value="UniProtKB-KW"/>
</dbReference>
<dbReference type="GO" id="GO:0046872">
    <property type="term" value="F:metal ion binding"/>
    <property type="evidence" value="ECO:0007669"/>
    <property type="project" value="UniProtKB-KW"/>
</dbReference>
<evidence type="ECO:0000256" key="4">
    <source>
        <dbReference type="ARBA" id="ARBA00023004"/>
    </source>
</evidence>
<dbReference type="OrthoDB" id="9795104at2"/>
<keyword evidence="4" id="KW-0408">Iron</keyword>
<dbReference type="AlphaFoldDB" id="Q2JG72"/>
<dbReference type="GO" id="GO:0016705">
    <property type="term" value="F:oxidoreductase activity, acting on paired donors, with incorporation or reduction of molecular oxygen"/>
    <property type="evidence" value="ECO:0007669"/>
    <property type="project" value="UniProtKB-ARBA"/>
</dbReference>
<dbReference type="PROSITE" id="PS51296">
    <property type="entry name" value="RIESKE"/>
    <property type="match status" value="1"/>
</dbReference>
<dbReference type="PANTHER" id="PTHR21266:SF60">
    <property type="entry name" value="3-KETOSTEROID-9-ALPHA-MONOOXYGENASE, OXYGENASE COMPONENT"/>
    <property type="match status" value="1"/>
</dbReference>
<proteinExistence type="predicted"/>
<keyword evidence="3" id="KW-0560">Oxidoreductase</keyword>
<evidence type="ECO:0000256" key="5">
    <source>
        <dbReference type="ARBA" id="ARBA00023014"/>
    </source>
</evidence>
<reference evidence="6 7" key="1">
    <citation type="journal article" date="2007" name="Genome Res.">
        <title>Genome characteristics of facultatively symbiotic Frankia sp. strains reflect host range and host plant biogeography.</title>
        <authorList>
            <person name="Normand P."/>
            <person name="Lapierre P."/>
            <person name="Tisa L.S."/>
            <person name="Gogarten J.P."/>
            <person name="Alloisio N."/>
            <person name="Bagnarol E."/>
            <person name="Bassi C.A."/>
            <person name="Berry A.M."/>
            <person name="Bickhart D.M."/>
            <person name="Choisne N."/>
            <person name="Couloux A."/>
            <person name="Cournoyer B."/>
            <person name="Cruveiller S."/>
            <person name="Daubin V."/>
            <person name="Demange N."/>
            <person name="Francino M.P."/>
            <person name="Goltsman E."/>
            <person name="Huang Y."/>
            <person name="Kopp O.R."/>
            <person name="Labarre L."/>
            <person name="Lapidus A."/>
            <person name="Lavire C."/>
            <person name="Marechal J."/>
            <person name="Martinez M."/>
            <person name="Mastronunzio J.E."/>
            <person name="Mullin B.C."/>
            <person name="Niemann J."/>
            <person name="Pujic P."/>
            <person name="Rawnsley T."/>
            <person name="Rouy Z."/>
            <person name="Schenowitz C."/>
            <person name="Sellstedt A."/>
            <person name="Tavares F."/>
            <person name="Tomkins J.P."/>
            <person name="Vallenet D."/>
            <person name="Valverde C."/>
            <person name="Wall L.G."/>
            <person name="Wang Y."/>
            <person name="Medigue C."/>
            <person name="Benson D.R."/>
        </authorList>
    </citation>
    <scope>NUCLEOTIDE SEQUENCE [LARGE SCALE GENOMIC DNA]</scope>
    <source>
        <strain evidence="7">DSM 45818 / CECT 9043 / CcI3</strain>
    </source>
</reference>
<dbReference type="InterPro" id="IPR019251">
    <property type="entry name" value="DUF2231_TM"/>
</dbReference>
<dbReference type="STRING" id="106370.Francci3_0333"/>
<dbReference type="GO" id="GO:0004497">
    <property type="term" value="F:monooxygenase activity"/>
    <property type="evidence" value="ECO:0007669"/>
    <property type="project" value="UniProtKB-ARBA"/>
</dbReference>
<dbReference type="SUPFAM" id="SSF50022">
    <property type="entry name" value="ISP domain"/>
    <property type="match status" value="1"/>
</dbReference>
<dbReference type="KEGG" id="fra:Francci3_0333"/>
<evidence type="ECO:0000313" key="7">
    <source>
        <dbReference type="Proteomes" id="UP000001937"/>
    </source>
</evidence>
<accession>A0A1X1Q293</accession>
<dbReference type="EMBL" id="CP000249">
    <property type="protein sequence ID" value="ABD09720.1"/>
    <property type="molecule type" value="Genomic_DNA"/>
</dbReference>
<dbReference type="CDD" id="cd03467">
    <property type="entry name" value="Rieske"/>
    <property type="match status" value="1"/>
</dbReference>
<dbReference type="InterPro" id="IPR017941">
    <property type="entry name" value="Rieske_2Fe-2S"/>
</dbReference>
<keyword evidence="1" id="KW-0001">2Fe-2S</keyword>
<protein>
    <submittedName>
        <fullName evidence="6">Rieske (2Fe-2S) protein</fullName>
    </submittedName>
</protein>
<dbReference type="Proteomes" id="UP000001937">
    <property type="component" value="Chromosome"/>
</dbReference>